<feature type="transmembrane region" description="Helical" evidence="7">
    <location>
        <begin position="59"/>
        <end position="83"/>
    </location>
</feature>
<feature type="transmembrane region" description="Helical" evidence="7">
    <location>
        <begin position="103"/>
        <end position="124"/>
    </location>
</feature>
<evidence type="ECO:0000256" key="4">
    <source>
        <dbReference type="ARBA" id="ARBA00023136"/>
    </source>
</evidence>
<evidence type="ECO:0000256" key="1">
    <source>
        <dbReference type="ARBA" id="ARBA00004141"/>
    </source>
</evidence>
<reference evidence="9" key="2">
    <citation type="submission" date="2008-07" db="EMBL/GenBank/DDBJ databases">
        <authorList>
            <person name="Genoscope - CEA"/>
        </authorList>
    </citation>
    <scope>NUCLEOTIDE SEQUENCE</scope>
    <source>
        <strain evidence="9">S mat+</strain>
    </source>
</reference>
<sequence>MTDATSASPPPPPLSSNAHEDKSSTVIGAIIFCLVWSTVMVGMRLWTRGKMIKQLGIDDYACILGLLTTCGSAIAIGHMTTFGLGRHISVMKQNDIPLYLRDFYVSIVMYCCALLFLKLTFLFQYYRVLAVQHMRIVYLVAIFIVGGWALSQVLVGIFICTPIRAFWLGVPRYRRCHVYSKHTSMIHQCRGQYRDGCGCLCAAFAGFVEVEAGQSTVIISMIQIKYLQLYEDFPWETVTSSLWSVGELTSAITCACLPTLRPFLATYFPRLASAIGGSRAHPTGAMSAGAAVDGTGRIRTVDPETGVYYVGRGQHSRARSGAKKGAAVTVEYSDGTGSEVELSPQQTKVNPFEAHVIHKSESLDGVSIFNRDIR</sequence>
<dbReference type="PANTHER" id="PTHR33048:SF47">
    <property type="entry name" value="INTEGRAL MEMBRANE PROTEIN-RELATED"/>
    <property type="match status" value="1"/>
</dbReference>
<dbReference type="InterPro" id="IPR052337">
    <property type="entry name" value="SAT4-like"/>
</dbReference>
<feature type="transmembrane region" description="Helical" evidence="7">
    <location>
        <begin position="26"/>
        <end position="47"/>
    </location>
</feature>
<evidence type="ECO:0000259" key="8">
    <source>
        <dbReference type="Pfam" id="PF20684"/>
    </source>
</evidence>
<dbReference type="EMBL" id="CU633900">
    <property type="protein sequence ID" value="CAP68195.1"/>
    <property type="molecule type" value="Genomic_DNA"/>
</dbReference>
<evidence type="ECO:0000256" key="7">
    <source>
        <dbReference type="SAM" id="Phobius"/>
    </source>
</evidence>
<comment type="similarity">
    <text evidence="5">Belongs to the SAT4 family.</text>
</comment>
<dbReference type="RefSeq" id="XP_001907524.1">
    <property type="nucleotide sequence ID" value="XM_001907489.1"/>
</dbReference>
<evidence type="ECO:0000256" key="3">
    <source>
        <dbReference type="ARBA" id="ARBA00022989"/>
    </source>
</evidence>
<accession>B2AUX2</accession>
<proteinExistence type="inferred from homology"/>
<dbReference type="HOGENOM" id="CLU_028200_0_2_1"/>
<dbReference type="GeneID" id="6192270"/>
<dbReference type="InterPro" id="IPR049326">
    <property type="entry name" value="Rhodopsin_dom_fungi"/>
</dbReference>
<comment type="subcellular location">
    <subcellularLocation>
        <location evidence="1">Membrane</location>
        <topology evidence="1">Multi-pass membrane protein</topology>
    </subcellularLocation>
</comment>
<gene>
    <name evidence="9" type="ORF">PODANS_7_4810</name>
</gene>
<evidence type="ECO:0000256" key="6">
    <source>
        <dbReference type="SAM" id="MobiDB-lite"/>
    </source>
</evidence>
<name>B2AUX2_PODAN</name>
<dbReference type="KEGG" id="pan:PODANSg4557"/>
<dbReference type="VEuPathDB" id="FungiDB:PODANS_7_4810"/>
<evidence type="ECO:0000256" key="2">
    <source>
        <dbReference type="ARBA" id="ARBA00022692"/>
    </source>
</evidence>
<keyword evidence="4 7" id="KW-0472">Membrane</keyword>
<evidence type="ECO:0000256" key="5">
    <source>
        <dbReference type="ARBA" id="ARBA00038359"/>
    </source>
</evidence>
<feature type="region of interest" description="Disordered" evidence="6">
    <location>
        <begin position="1"/>
        <end position="20"/>
    </location>
</feature>
<keyword evidence="3 7" id="KW-1133">Transmembrane helix</keyword>
<feature type="domain" description="Rhodopsin" evidence="8">
    <location>
        <begin position="43"/>
        <end position="168"/>
    </location>
</feature>
<dbReference type="AlphaFoldDB" id="B2AUX2"/>
<reference evidence="9" key="1">
    <citation type="journal article" date="2008" name="Genome Biol.">
        <title>The genome sequence of the model ascomycete fungus Podospora anserina.</title>
        <authorList>
            <person name="Espagne E."/>
            <person name="Lespinet O."/>
            <person name="Malagnac F."/>
            <person name="Da Silva C."/>
            <person name="Jaillon O."/>
            <person name="Porcel B.M."/>
            <person name="Couloux A."/>
            <person name="Aury J.-M."/>
            <person name="Segurens B."/>
            <person name="Poulain J."/>
            <person name="Anthouard V."/>
            <person name="Grossetete S."/>
            <person name="Khalili H."/>
            <person name="Coppin E."/>
            <person name="Dequard-Chablat M."/>
            <person name="Picard M."/>
            <person name="Contamine V."/>
            <person name="Arnaise S."/>
            <person name="Bourdais A."/>
            <person name="Berteaux-Lecellier V."/>
            <person name="Gautheret D."/>
            <person name="de Vries R.P."/>
            <person name="Battaglia E."/>
            <person name="Coutinho P.M."/>
            <person name="Danchin E.G.J."/>
            <person name="Henrissat B."/>
            <person name="El Khoury R."/>
            <person name="Sainsard-Chanet A."/>
            <person name="Boivin A."/>
            <person name="Pinan-Lucarre B."/>
            <person name="Sellem C.H."/>
            <person name="Debuchy R."/>
            <person name="Wincker P."/>
            <person name="Weissenbach J."/>
            <person name="Silar P."/>
        </authorList>
    </citation>
    <scope>NUCLEOTIDE SEQUENCE [LARGE SCALE GENOMIC DNA]</scope>
    <source>
        <strain evidence="9">S mat+</strain>
    </source>
</reference>
<dbReference type="PANTHER" id="PTHR33048">
    <property type="entry name" value="PTH11-LIKE INTEGRAL MEMBRANE PROTEIN (AFU_ORTHOLOGUE AFUA_5G11245)"/>
    <property type="match status" value="1"/>
</dbReference>
<keyword evidence="2 7" id="KW-0812">Transmembrane</keyword>
<dbReference type="OrthoDB" id="3648173at2759"/>
<feature type="transmembrane region" description="Helical" evidence="7">
    <location>
        <begin position="136"/>
        <end position="159"/>
    </location>
</feature>
<evidence type="ECO:0000313" key="9">
    <source>
        <dbReference type="EMBL" id="CAP68195.1"/>
    </source>
</evidence>
<organism evidence="9">
    <name type="scientific">Podospora anserina (strain S / ATCC MYA-4624 / DSM 980 / FGSC 10383)</name>
    <name type="common">Pleurage anserina</name>
    <dbReference type="NCBI Taxonomy" id="515849"/>
    <lineage>
        <taxon>Eukaryota</taxon>
        <taxon>Fungi</taxon>
        <taxon>Dikarya</taxon>
        <taxon>Ascomycota</taxon>
        <taxon>Pezizomycotina</taxon>
        <taxon>Sordariomycetes</taxon>
        <taxon>Sordariomycetidae</taxon>
        <taxon>Sordariales</taxon>
        <taxon>Podosporaceae</taxon>
        <taxon>Podospora</taxon>
        <taxon>Podospora anserina</taxon>
    </lineage>
</organism>
<dbReference type="GO" id="GO:0016020">
    <property type="term" value="C:membrane"/>
    <property type="evidence" value="ECO:0007669"/>
    <property type="project" value="UniProtKB-SubCell"/>
</dbReference>
<dbReference type="Pfam" id="PF20684">
    <property type="entry name" value="Fung_rhodopsin"/>
    <property type="match status" value="2"/>
</dbReference>
<feature type="domain" description="Rhodopsin" evidence="8">
    <location>
        <begin position="213"/>
        <end position="265"/>
    </location>
</feature>
<protein>
    <submittedName>
        <fullName evidence="9">Podospora anserina S mat+ genomic DNA chromosome 7, supercontig 1</fullName>
    </submittedName>
</protein>